<dbReference type="GO" id="GO:0051286">
    <property type="term" value="C:cell tip"/>
    <property type="evidence" value="ECO:0007669"/>
    <property type="project" value="TreeGrafter"/>
</dbReference>
<organism evidence="3 4">
    <name type="scientific">Trametes pubescens</name>
    <name type="common">White-rot fungus</name>
    <dbReference type="NCBI Taxonomy" id="154538"/>
    <lineage>
        <taxon>Eukaryota</taxon>
        <taxon>Fungi</taxon>
        <taxon>Dikarya</taxon>
        <taxon>Basidiomycota</taxon>
        <taxon>Agaricomycotina</taxon>
        <taxon>Agaricomycetes</taxon>
        <taxon>Polyporales</taxon>
        <taxon>Polyporaceae</taxon>
        <taxon>Trametes</taxon>
    </lineage>
</organism>
<dbReference type="InterPro" id="IPR051825">
    <property type="entry name" value="SRCIN1"/>
</dbReference>
<dbReference type="OMA" id="QFNTTIH"/>
<sequence>MQVNIHPSSFVLGQPITPVSWPRKLPRPSHISVNTSRRPASADSTCTVSSTSSLPPSPSSISPSSYTSSLPSPHSSRSESEVHRAVSRLLSLTKQLQEVITLWANGSADEAQVSDAFVLVGSQFDSTVHAFWHVGIDMSDLYDVPTSLRTVLEGLLAEDPSPAVLARYSPRIRKIIVELLQGLQRKQMPYWSAIGRTKDNGYLSPVPATSMRDR</sequence>
<evidence type="ECO:0000313" key="4">
    <source>
        <dbReference type="Proteomes" id="UP000184267"/>
    </source>
</evidence>
<feature type="domain" description="Aip3p/Bud6 N-terminal" evidence="2">
    <location>
        <begin position="84"/>
        <end position="191"/>
    </location>
</feature>
<dbReference type="Proteomes" id="UP000184267">
    <property type="component" value="Unassembled WGS sequence"/>
</dbReference>
<proteinExistence type="predicted"/>
<feature type="compositionally biased region" description="Low complexity" evidence="1">
    <location>
        <begin position="41"/>
        <end position="75"/>
    </location>
</feature>
<dbReference type="InterPro" id="IPR056279">
    <property type="entry name" value="Aip3p_Bud6_N"/>
</dbReference>
<feature type="region of interest" description="Disordered" evidence="1">
    <location>
        <begin position="20"/>
        <end position="78"/>
    </location>
</feature>
<dbReference type="AlphaFoldDB" id="A0A1M2W6G3"/>
<evidence type="ECO:0000256" key="1">
    <source>
        <dbReference type="SAM" id="MobiDB-lite"/>
    </source>
</evidence>
<dbReference type="GO" id="GO:0030010">
    <property type="term" value="P:establishment of cell polarity"/>
    <property type="evidence" value="ECO:0007669"/>
    <property type="project" value="TreeGrafter"/>
</dbReference>
<protein>
    <submittedName>
        <fullName evidence="3">Bud site selection protein 6</fullName>
    </submittedName>
</protein>
<accession>A0A1M2W6G3</accession>
<evidence type="ECO:0000313" key="3">
    <source>
        <dbReference type="EMBL" id="OJT15362.1"/>
    </source>
</evidence>
<keyword evidence="4" id="KW-1185">Reference proteome</keyword>
<dbReference type="PANTHER" id="PTHR22741">
    <property type="entry name" value="P140CAP/SNIP-RELATED"/>
    <property type="match status" value="1"/>
</dbReference>
<reference evidence="3 4" key="1">
    <citation type="submission" date="2016-10" db="EMBL/GenBank/DDBJ databases">
        <title>Genome sequence of the basidiomycete white-rot fungus Trametes pubescens.</title>
        <authorList>
            <person name="Makela M.R."/>
            <person name="Granchi Z."/>
            <person name="Peng M."/>
            <person name="De Vries R.P."/>
            <person name="Grigoriev I."/>
            <person name="Riley R."/>
            <person name="Hilden K."/>
        </authorList>
    </citation>
    <scope>NUCLEOTIDE SEQUENCE [LARGE SCALE GENOMIC DNA]</scope>
    <source>
        <strain evidence="3 4">FBCC735</strain>
    </source>
</reference>
<dbReference type="OrthoDB" id="783096at2759"/>
<dbReference type="Pfam" id="PF23153">
    <property type="entry name" value="Aip3p_Bud6_N"/>
    <property type="match status" value="1"/>
</dbReference>
<evidence type="ECO:0000259" key="2">
    <source>
        <dbReference type="Pfam" id="PF23153"/>
    </source>
</evidence>
<comment type="caution">
    <text evidence="3">The sequence shown here is derived from an EMBL/GenBank/DDBJ whole genome shotgun (WGS) entry which is preliminary data.</text>
</comment>
<name>A0A1M2W6G3_TRAPU</name>
<dbReference type="GO" id="GO:0005737">
    <property type="term" value="C:cytoplasm"/>
    <property type="evidence" value="ECO:0007669"/>
    <property type="project" value="TreeGrafter"/>
</dbReference>
<dbReference type="PANTHER" id="PTHR22741:SF10">
    <property type="entry name" value="COILED-COIL DOMAIN-CONTAINING PROTEIN CG32809"/>
    <property type="match status" value="1"/>
</dbReference>
<gene>
    <name evidence="3" type="ORF">TRAPUB_8072</name>
</gene>
<dbReference type="EMBL" id="MNAD01000174">
    <property type="protein sequence ID" value="OJT15362.1"/>
    <property type="molecule type" value="Genomic_DNA"/>
</dbReference>